<name>A0ABS8WQ50_DATST</name>
<reference evidence="2 3" key="1">
    <citation type="journal article" date="2021" name="BMC Genomics">
        <title>Datura genome reveals duplications of psychoactive alkaloid biosynthetic genes and high mutation rate following tissue culture.</title>
        <authorList>
            <person name="Rajewski A."/>
            <person name="Carter-House D."/>
            <person name="Stajich J."/>
            <person name="Litt A."/>
        </authorList>
    </citation>
    <scope>NUCLEOTIDE SEQUENCE [LARGE SCALE GENOMIC DNA]</scope>
    <source>
        <strain evidence="2">AR-01</strain>
    </source>
</reference>
<feature type="non-terminal residue" evidence="2">
    <location>
        <position position="1"/>
    </location>
</feature>
<keyword evidence="1" id="KW-0732">Signal</keyword>
<dbReference type="Proteomes" id="UP000823775">
    <property type="component" value="Unassembled WGS sequence"/>
</dbReference>
<feature type="chain" id="PRO_5047409972" evidence="1">
    <location>
        <begin position="20"/>
        <end position="56"/>
    </location>
</feature>
<gene>
    <name evidence="2" type="ORF">HAX54_049346</name>
</gene>
<protein>
    <submittedName>
        <fullName evidence="2">Uncharacterized protein</fullName>
    </submittedName>
</protein>
<evidence type="ECO:0000313" key="3">
    <source>
        <dbReference type="Proteomes" id="UP000823775"/>
    </source>
</evidence>
<dbReference type="EMBL" id="JACEIK010008344">
    <property type="protein sequence ID" value="MCE3051289.1"/>
    <property type="molecule type" value="Genomic_DNA"/>
</dbReference>
<organism evidence="2 3">
    <name type="scientific">Datura stramonium</name>
    <name type="common">Jimsonweed</name>
    <name type="synonym">Common thornapple</name>
    <dbReference type="NCBI Taxonomy" id="4076"/>
    <lineage>
        <taxon>Eukaryota</taxon>
        <taxon>Viridiplantae</taxon>
        <taxon>Streptophyta</taxon>
        <taxon>Embryophyta</taxon>
        <taxon>Tracheophyta</taxon>
        <taxon>Spermatophyta</taxon>
        <taxon>Magnoliopsida</taxon>
        <taxon>eudicotyledons</taxon>
        <taxon>Gunneridae</taxon>
        <taxon>Pentapetalae</taxon>
        <taxon>asterids</taxon>
        <taxon>lamiids</taxon>
        <taxon>Solanales</taxon>
        <taxon>Solanaceae</taxon>
        <taxon>Solanoideae</taxon>
        <taxon>Datureae</taxon>
        <taxon>Datura</taxon>
    </lineage>
</organism>
<evidence type="ECO:0000313" key="2">
    <source>
        <dbReference type="EMBL" id="MCE3051289.1"/>
    </source>
</evidence>
<feature type="signal peptide" evidence="1">
    <location>
        <begin position="1"/>
        <end position="19"/>
    </location>
</feature>
<evidence type="ECO:0000256" key="1">
    <source>
        <dbReference type="SAM" id="SignalP"/>
    </source>
</evidence>
<comment type="caution">
    <text evidence="2">The sequence shown here is derived from an EMBL/GenBank/DDBJ whole genome shotgun (WGS) entry which is preliminary data.</text>
</comment>
<proteinExistence type="predicted"/>
<keyword evidence="3" id="KW-1185">Reference proteome</keyword>
<sequence>AFWIKHALVCSTGWYLLFAGPTQDKVRYEIDSSQPPVSYSSRKGYQCDAIIGGQPV</sequence>
<accession>A0ABS8WQ50</accession>